<dbReference type="Pfam" id="PF08240">
    <property type="entry name" value="ADH_N"/>
    <property type="match status" value="2"/>
</dbReference>
<evidence type="ECO:0000256" key="1">
    <source>
        <dbReference type="ARBA" id="ARBA00001947"/>
    </source>
</evidence>
<evidence type="ECO:0000256" key="4">
    <source>
        <dbReference type="ARBA" id="ARBA00022833"/>
    </source>
</evidence>
<organism evidence="9 10">
    <name type="scientific">Microdochium trichocladiopsis</name>
    <dbReference type="NCBI Taxonomy" id="1682393"/>
    <lineage>
        <taxon>Eukaryota</taxon>
        <taxon>Fungi</taxon>
        <taxon>Dikarya</taxon>
        <taxon>Ascomycota</taxon>
        <taxon>Pezizomycotina</taxon>
        <taxon>Sordariomycetes</taxon>
        <taxon>Xylariomycetidae</taxon>
        <taxon>Xylariales</taxon>
        <taxon>Microdochiaceae</taxon>
        <taxon>Microdochium</taxon>
    </lineage>
</organism>
<dbReference type="InterPro" id="IPR011032">
    <property type="entry name" value="GroES-like_sf"/>
</dbReference>
<dbReference type="InterPro" id="IPR036291">
    <property type="entry name" value="NAD(P)-bd_dom_sf"/>
</dbReference>
<evidence type="ECO:0000256" key="5">
    <source>
        <dbReference type="ARBA" id="ARBA00023002"/>
    </source>
</evidence>
<feature type="region of interest" description="Disordered" evidence="6">
    <location>
        <begin position="188"/>
        <end position="213"/>
    </location>
</feature>
<dbReference type="PANTHER" id="PTHR42940:SF8">
    <property type="entry name" value="VACUOLAR PROTEIN SORTING-ASSOCIATED PROTEIN 11"/>
    <property type="match status" value="1"/>
</dbReference>
<dbReference type="Gene3D" id="3.40.50.720">
    <property type="entry name" value="NAD(P)-binding Rossmann-like Domain"/>
    <property type="match status" value="1"/>
</dbReference>
<name>A0A9P8YJ59_9PEZI</name>
<feature type="region of interest" description="Disordered" evidence="6">
    <location>
        <begin position="1"/>
        <end position="20"/>
    </location>
</feature>
<dbReference type="GO" id="GO:0005737">
    <property type="term" value="C:cytoplasm"/>
    <property type="evidence" value="ECO:0007669"/>
    <property type="project" value="TreeGrafter"/>
</dbReference>
<keyword evidence="4" id="KW-0862">Zinc</keyword>
<keyword evidence="10" id="KW-1185">Reference proteome</keyword>
<gene>
    <name evidence="9" type="ORF">B0I36DRAFT_426554</name>
</gene>
<evidence type="ECO:0008006" key="11">
    <source>
        <dbReference type="Google" id="ProtNLM"/>
    </source>
</evidence>
<evidence type="ECO:0000256" key="2">
    <source>
        <dbReference type="ARBA" id="ARBA00008072"/>
    </source>
</evidence>
<evidence type="ECO:0000256" key="3">
    <source>
        <dbReference type="ARBA" id="ARBA00022723"/>
    </source>
</evidence>
<evidence type="ECO:0000313" key="10">
    <source>
        <dbReference type="Proteomes" id="UP000756346"/>
    </source>
</evidence>
<evidence type="ECO:0000313" key="9">
    <source>
        <dbReference type="EMBL" id="KAH7040000.1"/>
    </source>
</evidence>
<feature type="domain" description="Alcohol dehydrogenase-like C-terminal" evidence="7">
    <location>
        <begin position="323"/>
        <end position="476"/>
    </location>
</feature>
<evidence type="ECO:0000259" key="8">
    <source>
        <dbReference type="Pfam" id="PF08240"/>
    </source>
</evidence>
<dbReference type="SUPFAM" id="SSF50129">
    <property type="entry name" value="GroES-like"/>
    <property type="match status" value="2"/>
</dbReference>
<dbReference type="Proteomes" id="UP000756346">
    <property type="component" value="Unassembled WGS sequence"/>
</dbReference>
<dbReference type="PANTHER" id="PTHR42940">
    <property type="entry name" value="ALCOHOL DEHYDROGENASE 1-RELATED"/>
    <property type="match status" value="1"/>
</dbReference>
<dbReference type="AlphaFoldDB" id="A0A9P8YJ59"/>
<dbReference type="InterPro" id="IPR013154">
    <property type="entry name" value="ADH-like_N"/>
</dbReference>
<dbReference type="GO" id="GO:0046872">
    <property type="term" value="F:metal ion binding"/>
    <property type="evidence" value="ECO:0007669"/>
    <property type="project" value="UniProtKB-KW"/>
</dbReference>
<dbReference type="InterPro" id="IPR013149">
    <property type="entry name" value="ADH-like_C"/>
</dbReference>
<keyword evidence="3" id="KW-0479">Metal-binding</keyword>
<proteinExistence type="inferred from homology"/>
<dbReference type="RefSeq" id="XP_046018055.1">
    <property type="nucleotide sequence ID" value="XM_046162396.1"/>
</dbReference>
<feature type="compositionally biased region" description="Gly residues" evidence="6">
    <location>
        <begin position="101"/>
        <end position="121"/>
    </location>
</feature>
<feature type="region of interest" description="Disordered" evidence="6">
    <location>
        <begin position="91"/>
        <end position="126"/>
    </location>
</feature>
<dbReference type="Gene3D" id="3.90.180.10">
    <property type="entry name" value="Medium-chain alcohol dehydrogenases, catalytic domain"/>
    <property type="match status" value="2"/>
</dbReference>
<dbReference type="GeneID" id="70191942"/>
<comment type="caution">
    <text evidence="9">The sequence shown here is derived from an EMBL/GenBank/DDBJ whole genome shotgun (WGS) entry which is preliminary data.</text>
</comment>
<feature type="domain" description="Alcohol dehydrogenase-like N-terminal" evidence="8">
    <location>
        <begin position="48"/>
        <end position="97"/>
    </location>
</feature>
<dbReference type="SUPFAM" id="SSF51735">
    <property type="entry name" value="NAD(P)-binding Rossmann-fold domains"/>
    <property type="match status" value="1"/>
</dbReference>
<dbReference type="OrthoDB" id="256333at2759"/>
<sequence>MSSSSSSSSLPPPPREIPKTMKAVQVTAFHEPYRLNPSAPAPDPDALGPDDLIVKIAAASHCHTDEMVREGVFGTRLPCTGSHEGAGTVVAVGKSSRSRRGGGGGGGAVAGGGSSGAGTGAGAETTAAGGLSYSAGGVGTLNISDSVNNIAAIDPNAPGGSSFGCNKTLDSGSNTACTNISHSLGGGGGGGAAHSAPAQHHHHSYTDDTWQQQGPSFRVGDRVMCGLPYQPCSACPDCTGPGSGRRDQYCPNIRGHVGVHLPGNFAEYVVVDRRSTTHLPDAIRFQTAAPLACAGRTVWRGVNGCGLTPGSGEWLAIVGSGGGLGHLAVQFARKLGYNVIGVDARDEGLAMTRRFREDHRPQGGGHATKLVVLDAREGKEEVVKQVQTVTGGRRGSSGGGGGSGAGGADATLVLSDSPGAAALGAAMTRMHGTMVQIAQPEQVCVPFQELVFRDVRIRGSLLCSAEESREMLEFVAEHGIDVRVNLFEGGLGEYEKVMELVKGGNMQGKAVIIVDPQQVKDEEKLGAKY</sequence>
<evidence type="ECO:0000256" key="6">
    <source>
        <dbReference type="SAM" id="MobiDB-lite"/>
    </source>
</evidence>
<feature type="domain" description="Alcohol dehydrogenase-like N-terminal" evidence="8">
    <location>
        <begin position="215"/>
        <end position="281"/>
    </location>
</feature>
<comment type="cofactor">
    <cofactor evidence="1">
        <name>Zn(2+)</name>
        <dbReference type="ChEBI" id="CHEBI:29105"/>
    </cofactor>
</comment>
<protein>
    <recommendedName>
        <fullName evidence="11">Enoyl reductase (ER) domain-containing protein</fullName>
    </recommendedName>
</protein>
<dbReference type="Pfam" id="PF00107">
    <property type="entry name" value="ADH_zinc_N"/>
    <property type="match status" value="1"/>
</dbReference>
<reference evidence="9" key="1">
    <citation type="journal article" date="2021" name="Nat. Commun.">
        <title>Genetic determinants of endophytism in the Arabidopsis root mycobiome.</title>
        <authorList>
            <person name="Mesny F."/>
            <person name="Miyauchi S."/>
            <person name="Thiergart T."/>
            <person name="Pickel B."/>
            <person name="Atanasova L."/>
            <person name="Karlsson M."/>
            <person name="Huettel B."/>
            <person name="Barry K.W."/>
            <person name="Haridas S."/>
            <person name="Chen C."/>
            <person name="Bauer D."/>
            <person name="Andreopoulos W."/>
            <person name="Pangilinan J."/>
            <person name="LaButti K."/>
            <person name="Riley R."/>
            <person name="Lipzen A."/>
            <person name="Clum A."/>
            <person name="Drula E."/>
            <person name="Henrissat B."/>
            <person name="Kohler A."/>
            <person name="Grigoriev I.V."/>
            <person name="Martin F.M."/>
            <person name="Hacquard S."/>
        </authorList>
    </citation>
    <scope>NUCLEOTIDE SEQUENCE</scope>
    <source>
        <strain evidence="9">MPI-CAGE-CH-0230</strain>
    </source>
</reference>
<dbReference type="EMBL" id="JAGTJQ010000001">
    <property type="protein sequence ID" value="KAH7040000.1"/>
    <property type="molecule type" value="Genomic_DNA"/>
</dbReference>
<evidence type="ECO:0000259" key="7">
    <source>
        <dbReference type="Pfam" id="PF00107"/>
    </source>
</evidence>
<comment type="similarity">
    <text evidence="2">Belongs to the zinc-containing alcohol dehydrogenase family.</text>
</comment>
<keyword evidence="5" id="KW-0560">Oxidoreductase</keyword>
<dbReference type="GO" id="GO:0004022">
    <property type="term" value="F:alcohol dehydrogenase (NAD+) activity"/>
    <property type="evidence" value="ECO:0007669"/>
    <property type="project" value="TreeGrafter"/>
</dbReference>
<accession>A0A9P8YJ59</accession>